<reference evidence="7 8" key="1">
    <citation type="submission" date="2015-02" db="EMBL/GenBank/DDBJ databases">
        <title>Draft genome sequence of Kitasatospora griseola MF730-N6, a bafilomycin, terpentecin and satosporin producer.</title>
        <authorList>
            <person name="Arens J.C."/>
            <person name="Haltli B."/>
            <person name="Kerr R.G."/>
        </authorList>
    </citation>
    <scope>NUCLEOTIDE SEQUENCE [LARGE SCALE GENOMIC DNA]</scope>
    <source>
        <strain evidence="7 8">MF730-N6</strain>
    </source>
</reference>
<dbReference type="InterPro" id="IPR051601">
    <property type="entry name" value="Serine_prot/Carboxylest_S33"/>
</dbReference>
<evidence type="ECO:0000256" key="4">
    <source>
        <dbReference type="SAM" id="SignalP"/>
    </source>
</evidence>
<dbReference type="Gene3D" id="3.40.50.1820">
    <property type="entry name" value="alpha/beta hydrolase"/>
    <property type="match status" value="2"/>
</dbReference>
<accession>A0A0D0PVF7</accession>
<evidence type="ECO:0000259" key="5">
    <source>
        <dbReference type="Pfam" id="PF00561"/>
    </source>
</evidence>
<dbReference type="OrthoDB" id="4006962at2"/>
<name>A0A0D0PVF7_KITGR</name>
<dbReference type="RefSeq" id="WP_043914652.1">
    <property type="nucleotide sequence ID" value="NZ_JXZB01000004.1"/>
</dbReference>
<gene>
    <name evidence="7" type="ORF">TR51_26540</name>
</gene>
<evidence type="ECO:0000256" key="3">
    <source>
        <dbReference type="ARBA" id="ARBA00022801"/>
    </source>
</evidence>
<keyword evidence="3" id="KW-0378">Hydrolase</keyword>
<dbReference type="Proteomes" id="UP000032066">
    <property type="component" value="Unassembled WGS sequence"/>
</dbReference>
<keyword evidence="8" id="KW-1185">Reference proteome</keyword>
<dbReference type="SUPFAM" id="SSF53474">
    <property type="entry name" value="alpha/beta-Hydrolases"/>
    <property type="match status" value="1"/>
</dbReference>
<dbReference type="EMBL" id="JXZB01000004">
    <property type="protein sequence ID" value="KIQ62563.1"/>
    <property type="molecule type" value="Genomic_DNA"/>
</dbReference>
<proteinExistence type="inferred from homology"/>
<evidence type="ECO:0000256" key="2">
    <source>
        <dbReference type="ARBA" id="ARBA00022729"/>
    </source>
</evidence>
<dbReference type="Pfam" id="PF08386">
    <property type="entry name" value="Abhydrolase_4"/>
    <property type="match status" value="1"/>
</dbReference>
<feature type="chain" id="PRO_5039068195" description="Alpha/beta hydrolase" evidence="4">
    <location>
        <begin position="30"/>
        <end position="511"/>
    </location>
</feature>
<evidence type="ECO:0000313" key="8">
    <source>
        <dbReference type="Proteomes" id="UP000032066"/>
    </source>
</evidence>
<evidence type="ECO:0000259" key="6">
    <source>
        <dbReference type="Pfam" id="PF08386"/>
    </source>
</evidence>
<organism evidence="7 8">
    <name type="scientific">Kitasatospora griseola</name>
    <name type="common">Streptomyces griseolosporeus</name>
    <dbReference type="NCBI Taxonomy" id="2064"/>
    <lineage>
        <taxon>Bacteria</taxon>
        <taxon>Bacillati</taxon>
        <taxon>Actinomycetota</taxon>
        <taxon>Actinomycetes</taxon>
        <taxon>Kitasatosporales</taxon>
        <taxon>Streptomycetaceae</taxon>
        <taxon>Kitasatospora</taxon>
    </lineage>
</organism>
<evidence type="ECO:0008006" key="9">
    <source>
        <dbReference type="Google" id="ProtNLM"/>
    </source>
</evidence>
<sequence>MARRGRVAWRLAAGVAVAAVLGTTAPAVAVAAAVPRLTWAACAGGFECATAEVPVDHRDPRGATLDLAVIRHPAGDPAHRIGSLFYNPGGPAVPGTAALPLMLDRFPEEVRQRFDIVSFDPRGTGGSAPVRCFDDPADEQALLAGTAAGFPEGAEQEQAWTDAYRRLGEQCATRPLVAHLSTANTARDLDLLRRAVGDRDLTYLGTSYGSYLGATYANLFPGRVRAMVLDSGPDPVAWSTGSGREAAATGPLLRNRSDVAAGRVLNAFLDACGQAGPSGCAFSAGTAAATRARYDELLTRLRAHPVALGDAAFTEAAAVEATIVSLYAVAPVPGLPGSGWAQLGTLLQTLWAAGDAPAVPLPPVVHPSPDQALAVVCSDSAGPSATADHAGAAALARARSGPVGPWFAWIDERCAGWPARDAARYDGPWNRRTARPVLVVANTGDPAMPYAGSQAMARALGRAELLTVDGFGHTVLANPSDCAARYEARYLVDGVLPPSGTVCAPNHRPFE</sequence>
<comment type="similarity">
    <text evidence="1">Belongs to the peptidase S33 family.</text>
</comment>
<keyword evidence="2 4" id="KW-0732">Signal</keyword>
<dbReference type="PANTHER" id="PTHR43248">
    <property type="entry name" value="2-SUCCINYL-6-HYDROXY-2,4-CYCLOHEXADIENE-1-CARBOXYLATE SYNTHASE"/>
    <property type="match status" value="1"/>
</dbReference>
<feature type="domain" description="AB hydrolase-1" evidence="5">
    <location>
        <begin position="111"/>
        <end position="238"/>
    </location>
</feature>
<dbReference type="InterPro" id="IPR013595">
    <property type="entry name" value="Pept_S33_TAP-like_C"/>
</dbReference>
<evidence type="ECO:0000256" key="1">
    <source>
        <dbReference type="ARBA" id="ARBA00010088"/>
    </source>
</evidence>
<dbReference type="PANTHER" id="PTHR43248:SF29">
    <property type="entry name" value="TRIPEPTIDYL AMINOPEPTIDASE"/>
    <property type="match status" value="1"/>
</dbReference>
<protein>
    <recommendedName>
        <fullName evidence="9">Alpha/beta hydrolase</fullName>
    </recommendedName>
</protein>
<feature type="domain" description="Peptidase S33 tripeptidyl aminopeptidase-like C-terminal" evidence="6">
    <location>
        <begin position="408"/>
        <end position="503"/>
    </location>
</feature>
<dbReference type="InterPro" id="IPR029058">
    <property type="entry name" value="AB_hydrolase_fold"/>
</dbReference>
<dbReference type="GO" id="GO:0016787">
    <property type="term" value="F:hydrolase activity"/>
    <property type="evidence" value="ECO:0007669"/>
    <property type="project" value="UniProtKB-KW"/>
</dbReference>
<comment type="caution">
    <text evidence="7">The sequence shown here is derived from an EMBL/GenBank/DDBJ whole genome shotgun (WGS) entry which is preliminary data.</text>
</comment>
<dbReference type="AlphaFoldDB" id="A0A0D0PVF7"/>
<dbReference type="InterPro" id="IPR000073">
    <property type="entry name" value="AB_hydrolase_1"/>
</dbReference>
<dbReference type="Pfam" id="PF00561">
    <property type="entry name" value="Abhydrolase_1"/>
    <property type="match status" value="1"/>
</dbReference>
<dbReference type="STRING" id="2064.TR51_26540"/>
<dbReference type="PATRIC" id="fig|2064.6.peg.5639"/>
<feature type="signal peptide" evidence="4">
    <location>
        <begin position="1"/>
        <end position="29"/>
    </location>
</feature>
<evidence type="ECO:0000313" key="7">
    <source>
        <dbReference type="EMBL" id="KIQ62563.1"/>
    </source>
</evidence>